<feature type="chain" id="PRO_5036288947" description="Transmembrane protein 59-like" evidence="11">
    <location>
        <begin position="22"/>
        <end position="297"/>
    </location>
</feature>
<dbReference type="PANTHER" id="PTHR28652:SF2">
    <property type="entry name" value="TRANSMEMBRANE PROTEIN 59-LIKE PROTEIN"/>
    <property type="match status" value="1"/>
</dbReference>
<reference evidence="13" key="2">
    <citation type="journal article" date="2018" name="Genome Res.">
        <title>The genomic architecture and molecular evolution of ant odorant receptors.</title>
        <authorList>
            <person name="McKenzie S.K."/>
            <person name="Kronauer D.J.C."/>
        </authorList>
    </citation>
    <scope>NUCLEOTIDE SEQUENCE [LARGE SCALE GENOMIC DNA]</scope>
    <source>
        <strain evidence="13">Clonal line C1</strain>
    </source>
</reference>
<keyword evidence="4 11" id="KW-0732">Signal</keyword>
<evidence type="ECO:0000256" key="10">
    <source>
        <dbReference type="SAM" id="Phobius"/>
    </source>
</evidence>
<evidence type="ECO:0000256" key="5">
    <source>
        <dbReference type="ARBA" id="ARBA00022989"/>
    </source>
</evidence>
<dbReference type="OMA" id="VKSCCQR"/>
<evidence type="ECO:0000313" key="12">
    <source>
        <dbReference type="EMBL" id="EZA47259.1"/>
    </source>
</evidence>
<dbReference type="OrthoDB" id="6371519at2759"/>
<keyword evidence="7 10" id="KW-0472">Membrane</keyword>
<reference evidence="13" key="3">
    <citation type="submission" date="2018-07" db="EMBL/GenBank/DDBJ databases">
        <authorList>
            <person name="Mckenzie S.K."/>
            <person name="Kronauer D.J.C."/>
        </authorList>
    </citation>
    <scope>NUCLEOTIDE SEQUENCE</scope>
    <source>
        <strain evidence="13">Clonal line C1</strain>
    </source>
</reference>
<dbReference type="Proteomes" id="UP000279307">
    <property type="component" value="Chromosome 10"/>
</dbReference>
<evidence type="ECO:0000256" key="7">
    <source>
        <dbReference type="ARBA" id="ARBA00023136"/>
    </source>
</evidence>
<comment type="similarity">
    <text evidence="2">Belongs to the TMEM59 family.</text>
</comment>
<dbReference type="EMBL" id="QOIP01000010">
    <property type="protein sequence ID" value="RLU17653.1"/>
    <property type="molecule type" value="Genomic_DNA"/>
</dbReference>
<feature type="region of interest" description="Disordered" evidence="9">
    <location>
        <begin position="277"/>
        <end position="297"/>
    </location>
</feature>
<feature type="signal peptide" evidence="11">
    <location>
        <begin position="1"/>
        <end position="21"/>
    </location>
</feature>
<gene>
    <name evidence="13" type="ORF">DMN91_009889</name>
    <name evidence="12" type="ORF">X777_16422</name>
</gene>
<reference evidence="12 14" key="1">
    <citation type="journal article" date="2014" name="Curr. Biol.">
        <title>The genome of the clonal raider ant Cerapachys biroi.</title>
        <authorList>
            <person name="Oxley P.R."/>
            <person name="Ji L."/>
            <person name="Fetter-Pruneda I."/>
            <person name="McKenzie S.K."/>
            <person name="Li C."/>
            <person name="Hu H."/>
            <person name="Zhang G."/>
            <person name="Kronauer D.J."/>
        </authorList>
    </citation>
    <scope>NUCLEOTIDE SEQUENCE [LARGE SCALE GENOMIC DNA]</scope>
</reference>
<comment type="subcellular location">
    <subcellularLocation>
        <location evidence="1">Golgi apparatus membrane</location>
        <topology evidence="1">Single-pass type I membrane protein</topology>
    </subcellularLocation>
</comment>
<keyword evidence="3 10" id="KW-0812">Transmembrane</keyword>
<evidence type="ECO:0008006" key="15">
    <source>
        <dbReference type="Google" id="ProtNLM"/>
    </source>
</evidence>
<evidence type="ECO:0000313" key="13">
    <source>
        <dbReference type="EMBL" id="RLU17653.1"/>
    </source>
</evidence>
<evidence type="ECO:0000313" key="14">
    <source>
        <dbReference type="Proteomes" id="UP000053097"/>
    </source>
</evidence>
<keyword evidence="14" id="KW-1185">Reference proteome</keyword>
<dbReference type="InterPro" id="IPR022065">
    <property type="entry name" value="Uncharacterised_TMEM59"/>
</dbReference>
<dbReference type="GO" id="GO:0000139">
    <property type="term" value="C:Golgi membrane"/>
    <property type="evidence" value="ECO:0007669"/>
    <property type="project" value="UniProtKB-SubCell"/>
</dbReference>
<keyword evidence="5 10" id="KW-1133">Transmembrane helix</keyword>
<dbReference type="AlphaFoldDB" id="A0A026VWN5"/>
<evidence type="ECO:0000256" key="4">
    <source>
        <dbReference type="ARBA" id="ARBA00022729"/>
    </source>
</evidence>
<evidence type="ECO:0000256" key="11">
    <source>
        <dbReference type="SAM" id="SignalP"/>
    </source>
</evidence>
<feature type="transmembrane region" description="Helical" evidence="10">
    <location>
        <begin position="224"/>
        <end position="249"/>
    </location>
</feature>
<organism evidence="12 14">
    <name type="scientific">Ooceraea biroi</name>
    <name type="common">Clonal raider ant</name>
    <name type="synonym">Cerapachys biroi</name>
    <dbReference type="NCBI Taxonomy" id="2015173"/>
    <lineage>
        <taxon>Eukaryota</taxon>
        <taxon>Metazoa</taxon>
        <taxon>Ecdysozoa</taxon>
        <taxon>Arthropoda</taxon>
        <taxon>Hexapoda</taxon>
        <taxon>Insecta</taxon>
        <taxon>Pterygota</taxon>
        <taxon>Neoptera</taxon>
        <taxon>Endopterygota</taxon>
        <taxon>Hymenoptera</taxon>
        <taxon>Apocrita</taxon>
        <taxon>Aculeata</taxon>
        <taxon>Formicoidea</taxon>
        <taxon>Formicidae</taxon>
        <taxon>Dorylinae</taxon>
        <taxon>Ooceraea</taxon>
    </lineage>
</organism>
<keyword evidence="6" id="KW-0333">Golgi apparatus</keyword>
<evidence type="ECO:0000256" key="2">
    <source>
        <dbReference type="ARBA" id="ARBA00009643"/>
    </source>
</evidence>
<evidence type="ECO:0000256" key="8">
    <source>
        <dbReference type="ARBA" id="ARBA00023180"/>
    </source>
</evidence>
<dbReference type="Proteomes" id="UP000053097">
    <property type="component" value="Unassembled WGS sequence"/>
</dbReference>
<evidence type="ECO:0000256" key="1">
    <source>
        <dbReference type="ARBA" id="ARBA00004614"/>
    </source>
</evidence>
<protein>
    <recommendedName>
        <fullName evidence="15">Transmembrane protein 59-like</fullName>
    </recommendedName>
</protein>
<name>A0A026VWN5_OOCBI</name>
<dbReference type="PANTHER" id="PTHR28652">
    <property type="entry name" value="TRANSMEMBRANE PROTEIN 59-LIKE PROTEIN"/>
    <property type="match status" value="1"/>
</dbReference>
<dbReference type="STRING" id="2015173.A0A026VWN5"/>
<evidence type="ECO:0000256" key="9">
    <source>
        <dbReference type="SAM" id="MobiDB-lite"/>
    </source>
</evidence>
<sequence>MRSDVKIAALLVLLIAELTRGDTSYNVLNREDPCVNLCEKAPTTLYGVDLFKKSCCQRGCRFFNLVDLRYGWESNNLNGTRDACDASCTEAYTELLDRYICYIGCGFMAKQRVSDLLTLFSISMCMDEGMESNILLMPDIPENDILTDPGLRKELLPGWWDSDGFKLPQTYIKTVPMDAGTVDYALSSDYSGETEQAASTTGSDWLHCALKQIRMPYWDVGVHYWLLASVKAMCVMMFIVMCITLWLCLSTGDPTTRKDKLTEVSSTPEVALYVPDEAPLYQEPPPKYDQSSGHCEL</sequence>
<dbReference type="EMBL" id="KK107906">
    <property type="protein sequence ID" value="EZA47259.1"/>
    <property type="molecule type" value="Genomic_DNA"/>
</dbReference>
<dbReference type="Pfam" id="PF12280">
    <property type="entry name" value="BSMAP"/>
    <property type="match status" value="1"/>
</dbReference>
<evidence type="ECO:0000256" key="6">
    <source>
        <dbReference type="ARBA" id="ARBA00023034"/>
    </source>
</evidence>
<proteinExistence type="inferred from homology"/>
<accession>A0A026VWN5</accession>
<keyword evidence="8" id="KW-0325">Glycoprotein</keyword>
<evidence type="ECO:0000256" key="3">
    <source>
        <dbReference type="ARBA" id="ARBA00022692"/>
    </source>
</evidence>